<dbReference type="InterPro" id="IPR002114">
    <property type="entry name" value="PTS_HPr_Ser_P_site"/>
</dbReference>
<dbReference type="InterPro" id="IPR000032">
    <property type="entry name" value="HPr-like"/>
</dbReference>
<name>A0A6M4H4R8_9PROT</name>
<dbReference type="PROSITE" id="PS00369">
    <property type="entry name" value="PTS_HPR_HIS"/>
    <property type="match status" value="1"/>
</dbReference>
<evidence type="ECO:0000256" key="4">
    <source>
        <dbReference type="ARBA" id="ARBA00022683"/>
    </source>
</evidence>
<sequence>MQQNEIVIKNRYGLHARAAARLTILATQFTSTVVLVANGRRANARSLVAVMILAAGMGSRIYIETAGPDEIEAMTAVTRLIDGGFGEKS</sequence>
<dbReference type="InterPro" id="IPR001020">
    <property type="entry name" value="PTS_HPr_His_P_site"/>
</dbReference>
<dbReference type="NCBIfam" id="TIGR01003">
    <property type="entry name" value="PTS_HPr_family"/>
    <property type="match status" value="1"/>
</dbReference>
<dbReference type="KEGG" id="uru:DSM104443_04021"/>
<evidence type="ECO:0000313" key="6">
    <source>
        <dbReference type="EMBL" id="QJR12927.1"/>
    </source>
</evidence>
<comment type="subcellular location">
    <subcellularLocation>
        <location evidence="1">Cytoplasm</location>
    </subcellularLocation>
</comment>
<dbReference type="EMBL" id="CP053069">
    <property type="protein sequence ID" value="QJR12927.1"/>
    <property type="molecule type" value="Genomic_DNA"/>
</dbReference>
<dbReference type="AlphaFoldDB" id="A0A6M4H4R8"/>
<dbReference type="GO" id="GO:0005737">
    <property type="term" value="C:cytoplasm"/>
    <property type="evidence" value="ECO:0007669"/>
    <property type="project" value="UniProtKB-SubCell"/>
</dbReference>
<dbReference type="PRINTS" id="PR00107">
    <property type="entry name" value="PHOSPHOCPHPR"/>
</dbReference>
<dbReference type="Gene3D" id="3.30.1340.10">
    <property type="entry name" value="HPr-like"/>
    <property type="match status" value="1"/>
</dbReference>
<evidence type="ECO:0000256" key="2">
    <source>
        <dbReference type="ARBA" id="ARBA00010736"/>
    </source>
</evidence>
<dbReference type="PANTHER" id="PTHR33705:SF2">
    <property type="entry name" value="PHOSPHOCARRIER PROTEIN NPR"/>
    <property type="match status" value="1"/>
</dbReference>
<dbReference type="SUPFAM" id="SSF55594">
    <property type="entry name" value="HPr-like"/>
    <property type="match status" value="1"/>
</dbReference>
<keyword evidence="4" id="KW-0598">Phosphotransferase system</keyword>
<keyword evidence="3" id="KW-0963">Cytoplasm</keyword>
<dbReference type="Pfam" id="PF00381">
    <property type="entry name" value="PTS-HPr"/>
    <property type="match status" value="1"/>
</dbReference>
<evidence type="ECO:0000256" key="3">
    <source>
        <dbReference type="ARBA" id="ARBA00022490"/>
    </source>
</evidence>
<dbReference type="PANTHER" id="PTHR33705">
    <property type="entry name" value="PHOSPHOCARRIER PROTEIN HPR"/>
    <property type="match status" value="1"/>
</dbReference>
<dbReference type="GO" id="GO:0009401">
    <property type="term" value="P:phosphoenolpyruvate-dependent sugar phosphotransferase system"/>
    <property type="evidence" value="ECO:0007669"/>
    <property type="project" value="UniProtKB-KW"/>
</dbReference>
<dbReference type="Proteomes" id="UP000501534">
    <property type="component" value="Chromosome"/>
</dbReference>
<accession>A0A6M4H4R8</accession>
<gene>
    <name evidence="6" type="primary">ptsH</name>
    <name evidence="6" type="ORF">DSM104443_04021</name>
</gene>
<organism evidence="6 7">
    <name type="scientific">Usitatibacter rugosus</name>
    <dbReference type="NCBI Taxonomy" id="2732067"/>
    <lineage>
        <taxon>Bacteria</taxon>
        <taxon>Pseudomonadati</taxon>
        <taxon>Pseudomonadota</taxon>
        <taxon>Betaproteobacteria</taxon>
        <taxon>Nitrosomonadales</taxon>
        <taxon>Usitatibacteraceae</taxon>
        <taxon>Usitatibacter</taxon>
    </lineage>
</organism>
<dbReference type="InterPro" id="IPR050399">
    <property type="entry name" value="HPr"/>
</dbReference>
<dbReference type="PROSITE" id="PS51350">
    <property type="entry name" value="PTS_HPR_DOM"/>
    <property type="match status" value="1"/>
</dbReference>
<comment type="similarity">
    <text evidence="2">Belongs to the HPr family.</text>
</comment>
<evidence type="ECO:0000259" key="5">
    <source>
        <dbReference type="PROSITE" id="PS51350"/>
    </source>
</evidence>
<dbReference type="PROSITE" id="PS00589">
    <property type="entry name" value="PTS_HPR_SER"/>
    <property type="match status" value="1"/>
</dbReference>
<reference evidence="6 7" key="1">
    <citation type="submission" date="2020-04" db="EMBL/GenBank/DDBJ databases">
        <title>Usitatibacter rugosus gen. nov., sp. nov. and Usitatibacter palustris sp. nov., novel members of Usitatibacteraceae fam. nov. within the order Nitrosomonadales isolated from soil.</title>
        <authorList>
            <person name="Huber K.J."/>
            <person name="Neumann-Schaal M."/>
            <person name="Geppert A."/>
            <person name="Luckner M."/>
            <person name="Wanner G."/>
            <person name="Overmann J."/>
        </authorList>
    </citation>
    <scope>NUCLEOTIDE SEQUENCE [LARGE SCALE GENOMIC DNA]</scope>
    <source>
        <strain evidence="6 7">0125_3</strain>
    </source>
</reference>
<proteinExistence type="inferred from homology"/>
<feature type="domain" description="HPr" evidence="5">
    <location>
        <begin position="1"/>
        <end position="88"/>
    </location>
</feature>
<evidence type="ECO:0000313" key="7">
    <source>
        <dbReference type="Proteomes" id="UP000501534"/>
    </source>
</evidence>
<keyword evidence="7" id="KW-1185">Reference proteome</keyword>
<evidence type="ECO:0000256" key="1">
    <source>
        <dbReference type="ARBA" id="ARBA00004496"/>
    </source>
</evidence>
<dbReference type="RefSeq" id="WP_171095560.1">
    <property type="nucleotide sequence ID" value="NZ_CP053069.1"/>
</dbReference>
<protein>
    <submittedName>
        <fullName evidence="6">Phosphocarrier protein HPr</fullName>
    </submittedName>
</protein>
<dbReference type="InterPro" id="IPR035895">
    <property type="entry name" value="HPr-like_sf"/>
</dbReference>